<dbReference type="GO" id="GO:0008171">
    <property type="term" value="F:O-methyltransferase activity"/>
    <property type="evidence" value="ECO:0007669"/>
    <property type="project" value="InterPro"/>
</dbReference>
<keyword evidence="2" id="KW-0808">Transferase</keyword>
<dbReference type="InterPro" id="IPR029063">
    <property type="entry name" value="SAM-dependent_MTases_sf"/>
</dbReference>
<feature type="domain" description="O-methyltransferase dimerisation" evidence="5">
    <location>
        <begin position="70"/>
        <end position="146"/>
    </location>
</feature>
<organism evidence="6 7">
    <name type="scientific">Talaromyces proteolyticus</name>
    <dbReference type="NCBI Taxonomy" id="1131652"/>
    <lineage>
        <taxon>Eukaryota</taxon>
        <taxon>Fungi</taxon>
        <taxon>Dikarya</taxon>
        <taxon>Ascomycota</taxon>
        <taxon>Pezizomycotina</taxon>
        <taxon>Eurotiomycetes</taxon>
        <taxon>Eurotiomycetidae</taxon>
        <taxon>Eurotiales</taxon>
        <taxon>Trichocomaceae</taxon>
        <taxon>Talaromyces</taxon>
        <taxon>Talaromyces sect. Bacilispori</taxon>
    </lineage>
</organism>
<name>A0AAD4L2U4_9EURO</name>
<dbReference type="GO" id="GO:0046983">
    <property type="term" value="F:protein dimerization activity"/>
    <property type="evidence" value="ECO:0007669"/>
    <property type="project" value="InterPro"/>
</dbReference>
<dbReference type="InterPro" id="IPR036388">
    <property type="entry name" value="WH-like_DNA-bd_sf"/>
</dbReference>
<dbReference type="GeneID" id="70252316"/>
<dbReference type="RefSeq" id="XP_046075570.1">
    <property type="nucleotide sequence ID" value="XM_046222029.1"/>
</dbReference>
<dbReference type="AlphaFoldDB" id="A0AAD4L2U4"/>
<keyword evidence="3" id="KW-0949">S-adenosyl-L-methionine</keyword>
<gene>
    <name evidence="6" type="ORF">BGW36DRAFT_458947</name>
</gene>
<dbReference type="Pfam" id="PF00891">
    <property type="entry name" value="Methyltransf_2"/>
    <property type="match status" value="1"/>
</dbReference>
<protein>
    <submittedName>
        <fullName evidence="6">O-methyltransferase</fullName>
    </submittedName>
</protein>
<evidence type="ECO:0000256" key="1">
    <source>
        <dbReference type="ARBA" id="ARBA00022603"/>
    </source>
</evidence>
<dbReference type="InterPro" id="IPR016461">
    <property type="entry name" value="COMT-like"/>
</dbReference>
<evidence type="ECO:0000256" key="2">
    <source>
        <dbReference type="ARBA" id="ARBA00022679"/>
    </source>
</evidence>
<dbReference type="SUPFAM" id="SSF53335">
    <property type="entry name" value="S-adenosyl-L-methionine-dependent methyltransferases"/>
    <property type="match status" value="1"/>
</dbReference>
<dbReference type="InterPro" id="IPR001077">
    <property type="entry name" value="COMT_C"/>
</dbReference>
<reference evidence="6" key="1">
    <citation type="submission" date="2021-12" db="EMBL/GenBank/DDBJ databases">
        <title>Convergent genome expansion in fungi linked to evolution of root-endophyte symbiosis.</title>
        <authorList>
            <consortium name="DOE Joint Genome Institute"/>
            <person name="Ke Y.-H."/>
            <person name="Bonito G."/>
            <person name="Liao H.-L."/>
            <person name="Looney B."/>
            <person name="Rojas-Flechas A."/>
            <person name="Nash J."/>
            <person name="Hameed K."/>
            <person name="Schadt C."/>
            <person name="Martin F."/>
            <person name="Crous P.W."/>
            <person name="Miettinen O."/>
            <person name="Magnuson J.K."/>
            <person name="Labbe J."/>
            <person name="Jacobson D."/>
            <person name="Doktycz M.J."/>
            <person name="Veneault-Fourrey C."/>
            <person name="Kuo A."/>
            <person name="Mondo S."/>
            <person name="Calhoun S."/>
            <person name="Riley R."/>
            <person name="Ohm R."/>
            <person name="LaButti K."/>
            <person name="Andreopoulos B."/>
            <person name="Pangilinan J."/>
            <person name="Nolan M."/>
            <person name="Tritt A."/>
            <person name="Clum A."/>
            <person name="Lipzen A."/>
            <person name="Daum C."/>
            <person name="Barry K."/>
            <person name="Grigoriev I.V."/>
            <person name="Vilgalys R."/>
        </authorList>
    </citation>
    <scope>NUCLEOTIDE SEQUENCE</scope>
    <source>
        <strain evidence="6">PMI_201</strain>
    </source>
</reference>
<dbReference type="Pfam" id="PF08100">
    <property type="entry name" value="Dimerisation"/>
    <property type="match status" value="1"/>
</dbReference>
<dbReference type="PROSITE" id="PS51683">
    <property type="entry name" value="SAM_OMT_II"/>
    <property type="match status" value="1"/>
</dbReference>
<dbReference type="Proteomes" id="UP001201262">
    <property type="component" value="Unassembled WGS sequence"/>
</dbReference>
<dbReference type="InterPro" id="IPR012967">
    <property type="entry name" value="COMT_dimerisation"/>
</dbReference>
<dbReference type="GO" id="GO:0032259">
    <property type="term" value="P:methylation"/>
    <property type="evidence" value="ECO:0007669"/>
    <property type="project" value="UniProtKB-KW"/>
</dbReference>
<comment type="caution">
    <text evidence="6">The sequence shown here is derived from an EMBL/GenBank/DDBJ whole genome shotgun (WGS) entry which is preliminary data.</text>
</comment>
<dbReference type="PANTHER" id="PTHR43712">
    <property type="entry name" value="PUTATIVE (AFU_ORTHOLOGUE AFUA_4G14580)-RELATED"/>
    <property type="match status" value="1"/>
</dbReference>
<evidence type="ECO:0000313" key="6">
    <source>
        <dbReference type="EMBL" id="KAH8702194.1"/>
    </source>
</evidence>
<dbReference type="InterPro" id="IPR036390">
    <property type="entry name" value="WH_DNA-bd_sf"/>
</dbReference>
<keyword evidence="7" id="KW-1185">Reference proteome</keyword>
<feature type="domain" description="O-methyltransferase C-terminal" evidence="4">
    <location>
        <begin position="233"/>
        <end position="383"/>
    </location>
</feature>
<evidence type="ECO:0000313" key="7">
    <source>
        <dbReference type="Proteomes" id="UP001201262"/>
    </source>
</evidence>
<keyword evidence="1" id="KW-0489">Methyltransferase</keyword>
<dbReference type="SUPFAM" id="SSF46785">
    <property type="entry name" value="Winged helix' DNA-binding domain"/>
    <property type="match status" value="1"/>
</dbReference>
<sequence length="422" mass="47360">MENEIDHLLWNAKHSLSLLEGPLANELDGVLDVKSTKLSPVYKKIEETIQVLDKLLITLTPPHLTLVDGIFAFTNSKVLLCATEYKLADHIQKLQPVSIQDLASAAGVHELGLSQVMRYLGEMGYFTQDPVTKKFSNNRLSSLLLNDHWTTWIAWADFFPREYYDLISHLPSQLKIDQPKTATELFYKTDKPIYQYLAETGRVAEFHRVTKTGSVAEAPGLLNDYPWNEVSSETIMDIGAGTGDFIRAYLEQYPTATAGAFELPQTADVLQTQIPADDPIANRLVAVNRGDFFKDAIPAATVYHLRWILHNWNDEDSIKLLKRIREAAVVKPGVTRVLIVESVVFEGRLGRGARYADIRMLARCRSKERTLEEYTNIATQAGWKVERVVSPRGCLTQILELRPSGEVLDGNGHVNGNGTLEI</sequence>
<accession>A0AAD4L2U4</accession>
<evidence type="ECO:0000259" key="5">
    <source>
        <dbReference type="Pfam" id="PF08100"/>
    </source>
</evidence>
<evidence type="ECO:0000259" key="4">
    <source>
        <dbReference type="Pfam" id="PF00891"/>
    </source>
</evidence>
<proteinExistence type="predicted"/>
<dbReference type="EMBL" id="JAJTJA010000003">
    <property type="protein sequence ID" value="KAH8702194.1"/>
    <property type="molecule type" value="Genomic_DNA"/>
</dbReference>
<evidence type="ECO:0000256" key="3">
    <source>
        <dbReference type="ARBA" id="ARBA00022691"/>
    </source>
</evidence>
<dbReference type="Gene3D" id="1.10.10.10">
    <property type="entry name" value="Winged helix-like DNA-binding domain superfamily/Winged helix DNA-binding domain"/>
    <property type="match status" value="1"/>
</dbReference>
<dbReference type="PANTHER" id="PTHR43712:SF2">
    <property type="entry name" value="O-METHYLTRANSFERASE CICE"/>
    <property type="match status" value="1"/>
</dbReference>
<dbReference type="Gene3D" id="3.40.50.150">
    <property type="entry name" value="Vaccinia Virus protein VP39"/>
    <property type="match status" value="1"/>
</dbReference>